<accession>A0AAW0GP82</accession>
<organism evidence="1 2">
    <name type="scientific">Cerrena zonata</name>
    <dbReference type="NCBI Taxonomy" id="2478898"/>
    <lineage>
        <taxon>Eukaryota</taxon>
        <taxon>Fungi</taxon>
        <taxon>Dikarya</taxon>
        <taxon>Basidiomycota</taxon>
        <taxon>Agaricomycotina</taxon>
        <taxon>Agaricomycetes</taxon>
        <taxon>Polyporales</taxon>
        <taxon>Cerrenaceae</taxon>
        <taxon>Cerrena</taxon>
    </lineage>
</organism>
<evidence type="ECO:0000313" key="2">
    <source>
        <dbReference type="Proteomes" id="UP001385951"/>
    </source>
</evidence>
<dbReference type="EMBL" id="JASBNA010000002">
    <property type="protein sequence ID" value="KAK7695010.1"/>
    <property type="molecule type" value="Genomic_DNA"/>
</dbReference>
<gene>
    <name evidence="1" type="ORF">QCA50_002198</name>
</gene>
<protein>
    <submittedName>
        <fullName evidence="1">Uncharacterized protein</fullName>
    </submittedName>
</protein>
<sequence>MDRDSGQSSEAMMKHFLKLPLGSVSLKPTPLTLCMVSDNERLALKLGHGKLAYESLLKEYDLYRNQLAPLQHDIVPICYGMFTNIHENNPDASYSCLVLDWYPENAPFTDSVDLDEDLTNEDPITQVQRSALKYAKVSKLRAVQKLHECGVLLGNLQDSTRFKINPHNGEVAVVGFGNAAARECTGSIWDTYYRAELDRFEKLYLDPMGQLPSMNELIKKTLSYSVSPFI</sequence>
<dbReference type="AlphaFoldDB" id="A0AAW0GP82"/>
<keyword evidence="2" id="KW-1185">Reference proteome</keyword>
<evidence type="ECO:0000313" key="1">
    <source>
        <dbReference type="EMBL" id="KAK7695010.1"/>
    </source>
</evidence>
<reference evidence="1 2" key="1">
    <citation type="submission" date="2022-09" db="EMBL/GenBank/DDBJ databases">
        <authorList>
            <person name="Palmer J.M."/>
        </authorList>
    </citation>
    <scope>NUCLEOTIDE SEQUENCE [LARGE SCALE GENOMIC DNA]</scope>
    <source>
        <strain evidence="1 2">DSM 7382</strain>
    </source>
</reference>
<name>A0AAW0GP82_9APHY</name>
<comment type="caution">
    <text evidence="1">The sequence shown here is derived from an EMBL/GenBank/DDBJ whole genome shotgun (WGS) entry which is preliminary data.</text>
</comment>
<proteinExistence type="predicted"/>
<dbReference type="Proteomes" id="UP001385951">
    <property type="component" value="Unassembled WGS sequence"/>
</dbReference>